<organism evidence="2">
    <name type="scientific">uncultured Gemmatimonadota bacterium</name>
    <dbReference type="NCBI Taxonomy" id="203437"/>
    <lineage>
        <taxon>Bacteria</taxon>
        <taxon>Pseudomonadati</taxon>
        <taxon>Gemmatimonadota</taxon>
        <taxon>environmental samples</taxon>
    </lineage>
</organism>
<feature type="compositionally biased region" description="Low complexity" evidence="1">
    <location>
        <begin position="84"/>
        <end position="98"/>
    </location>
</feature>
<keyword evidence="2" id="KW-0378">Hydrolase</keyword>
<feature type="compositionally biased region" description="Basic residues" evidence="1">
    <location>
        <begin position="668"/>
        <end position="680"/>
    </location>
</feature>
<feature type="compositionally biased region" description="Basic residues" evidence="1">
    <location>
        <begin position="306"/>
        <end position="322"/>
    </location>
</feature>
<protein>
    <submittedName>
        <fullName evidence="2">ATP-dependent DNA helicase UvrD/PcrA</fullName>
        <ecNumber evidence="2">3.6.4.12</ecNumber>
    </submittedName>
</protein>
<feature type="compositionally biased region" description="Low complexity" evidence="1">
    <location>
        <begin position="378"/>
        <end position="387"/>
    </location>
</feature>
<feature type="compositionally biased region" description="Basic residues" evidence="1">
    <location>
        <begin position="433"/>
        <end position="442"/>
    </location>
</feature>
<keyword evidence="2" id="KW-0067">ATP-binding</keyword>
<feature type="compositionally biased region" description="Basic and acidic residues" evidence="1">
    <location>
        <begin position="148"/>
        <end position="158"/>
    </location>
</feature>
<keyword evidence="2" id="KW-0547">Nucleotide-binding</keyword>
<feature type="compositionally biased region" description="Basic residues" evidence="1">
    <location>
        <begin position="15"/>
        <end position="32"/>
    </location>
</feature>
<evidence type="ECO:0000256" key="1">
    <source>
        <dbReference type="SAM" id="MobiDB-lite"/>
    </source>
</evidence>
<name>A0A6J4N1S9_9BACT</name>
<dbReference type="GO" id="GO:0016787">
    <property type="term" value="F:hydrolase activity"/>
    <property type="evidence" value="ECO:0007669"/>
    <property type="project" value="UniProtKB-KW"/>
</dbReference>
<dbReference type="EMBL" id="CADCTW010000253">
    <property type="protein sequence ID" value="CAA9372564.1"/>
    <property type="molecule type" value="Genomic_DNA"/>
</dbReference>
<feature type="compositionally biased region" description="Basic residues" evidence="1">
    <location>
        <begin position="526"/>
        <end position="550"/>
    </location>
</feature>
<feature type="compositionally biased region" description="Basic and acidic residues" evidence="1">
    <location>
        <begin position="601"/>
        <end position="610"/>
    </location>
</feature>
<feature type="region of interest" description="Disordered" evidence="1">
    <location>
        <begin position="1"/>
        <end position="176"/>
    </location>
</feature>
<feature type="non-terminal residue" evidence="2">
    <location>
        <position position="731"/>
    </location>
</feature>
<sequence length="731" mass="77566">AAPPALPPRPQSRAARGRAGHRGPRAHPGRRRLGQDAHAGLPHRPPAAHRRGPAQHPGRHLHQQGGAGDEGARGQDGGQGGQGRPPLHLPLAGRAAAARPRHPHRPSQGLRHLPHRRPGAARQAHHLGRGARGGHGRGRLLRCQEGALPDRRLEEPHGGPRRRRAGGGVGADARQPHGRLRRARRGRLPALRGLAARRRRLRLRRPPAAAGEAAARRRRGAREVLAALAVPDDRRVPGHQRGAAGDGAAPQRPAQEPVRGGRRRPVHLCLARRRRAQHPGLRAPVPGVQSGGDGGELPLHAAHPGRGQRRHRAQHHPPRKAPAHGERAGPQGGSVGVRGQRPALRRRAGGGDGGARDRRAALARAAPVERLRRPLPHQPAGQAGGRNAARRQHPLPGDRRAELLRPQGGGGRGGLPARHHQPGGRGLVAPHRQLPHPRHRAHHPDEAGGRFARGRPPPLGDDAPGGGGGWREPRPARARAALRGDDRGAAGGVPRHGGRHRRGPGGGAHPDGLREGSREAPAPGRGRARRQRQERARRRGARGHPARLRGLHRDLRGAHLDGAAPPGRGGRLESARAARVPGAHLPLRGRRPQGQGGRRSGPRDADEHARGQGAGVHPRLHHRPGGRHPPAFTQRAGGGGRERHRPHRRGAPPLLRGDHPRAPPPHPVRLRHPPPARRLHPPPALPLPQGDPGGAGGAPLRPVPHLPRPRGSKGDEGKLLCADEGDAGPAV</sequence>
<gene>
    <name evidence="2" type="ORF">AVDCRST_MAG68-5667</name>
</gene>
<dbReference type="GO" id="GO:0003678">
    <property type="term" value="F:DNA helicase activity"/>
    <property type="evidence" value="ECO:0007669"/>
    <property type="project" value="UniProtKB-EC"/>
</dbReference>
<feature type="compositionally biased region" description="Basic residues" evidence="1">
    <location>
        <begin position="46"/>
        <end position="62"/>
    </location>
</feature>
<feature type="non-terminal residue" evidence="2">
    <location>
        <position position="1"/>
    </location>
</feature>
<reference evidence="2" key="1">
    <citation type="submission" date="2020-02" db="EMBL/GenBank/DDBJ databases">
        <authorList>
            <person name="Meier V. D."/>
        </authorList>
    </citation>
    <scope>NUCLEOTIDE SEQUENCE</scope>
    <source>
        <strain evidence="2">AVDCRST_MAG68</strain>
    </source>
</reference>
<feature type="compositionally biased region" description="Basic residues" evidence="1">
    <location>
        <begin position="260"/>
        <end position="277"/>
    </location>
</feature>
<evidence type="ECO:0000313" key="2">
    <source>
        <dbReference type="EMBL" id="CAA9372564.1"/>
    </source>
</evidence>
<feature type="compositionally biased region" description="Gly residues" evidence="1">
    <location>
        <begin position="65"/>
        <end position="83"/>
    </location>
</feature>
<proteinExistence type="predicted"/>
<dbReference type="EC" id="3.6.4.12" evidence="2"/>
<feature type="region of interest" description="Disordered" evidence="1">
    <location>
        <begin position="230"/>
        <end position="731"/>
    </location>
</feature>
<feature type="compositionally biased region" description="Pro residues" evidence="1">
    <location>
        <begin position="1"/>
        <end position="10"/>
    </location>
</feature>
<dbReference type="AlphaFoldDB" id="A0A6J4N1S9"/>
<keyword evidence="2" id="KW-0347">Helicase</keyword>
<feature type="compositionally biased region" description="Basic residues" evidence="1">
    <location>
        <begin position="112"/>
        <end position="140"/>
    </location>
</feature>
<accession>A0A6J4N1S9</accession>